<name>A0A1M4UT47_9HYPH</name>
<organism evidence="2 3">
    <name type="scientific">Kaistia soli DSM 19436</name>
    <dbReference type="NCBI Taxonomy" id="1122133"/>
    <lineage>
        <taxon>Bacteria</taxon>
        <taxon>Pseudomonadati</taxon>
        <taxon>Pseudomonadota</taxon>
        <taxon>Alphaproteobacteria</taxon>
        <taxon>Hyphomicrobiales</taxon>
        <taxon>Kaistiaceae</taxon>
        <taxon>Kaistia</taxon>
    </lineage>
</organism>
<dbReference type="AlphaFoldDB" id="A0A1M4UT47"/>
<reference evidence="2 3" key="1">
    <citation type="submission" date="2016-11" db="EMBL/GenBank/DDBJ databases">
        <authorList>
            <person name="Jaros S."/>
            <person name="Januszkiewicz K."/>
            <person name="Wedrychowicz H."/>
        </authorList>
    </citation>
    <scope>NUCLEOTIDE SEQUENCE [LARGE SCALE GENOMIC DNA]</scope>
    <source>
        <strain evidence="2 3">DSM 19436</strain>
    </source>
</reference>
<dbReference type="EMBL" id="FQUP01000001">
    <property type="protein sequence ID" value="SHE59911.1"/>
    <property type="molecule type" value="Genomic_DNA"/>
</dbReference>
<evidence type="ECO:0000313" key="2">
    <source>
        <dbReference type="EMBL" id="SHE59911.1"/>
    </source>
</evidence>
<gene>
    <name evidence="2" type="ORF">SAMN02745157_0531</name>
</gene>
<keyword evidence="3" id="KW-1185">Reference proteome</keyword>
<evidence type="ECO:0000256" key="1">
    <source>
        <dbReference type="SAM" id="MobiDB-lite"/>
    </source>
</evidence>
<dbReference type="Proteomes" id="UP000184485">
    <property type="component" value="Unassembled WGS sequence"/>
</dbReference>
<feature type="region of interest" description="Disordered" evidence="1">
    <location>
        <begin position="1"/>
        <end position="20"/>
    </location>
</feature>
<sequence>MRRGQVDEEPGSAPSGIGRCPISSTVGAVSKSDFERWRDNDVRCSAGKREFQLGRYMVEHVRNGYQFLTALECFRSEVEAHRKTGFLAIVPSTETDYADSLGELRRLGEIMTDAGFADSPGALINAQTIAIPFEIECPVTGLPATYEFFPVAFCRHAATIADPLYDPSLSAPFLAINTTSDAFALGMLVKDLSKRHFHCEPHQIEKRADFERLLHRCATAWQNMSENTISMYNRISAIPQRAVALSEDHRSWTAPHNDPVFAETAKETHSHEMPVVYAERLCRKWIAARFEGAAFVAGRDGQSGGMYVPVQDIVSELHF</sequence>
<protein>
    <submittedName>
        <fullName evidence="2">Uncharacterized protein</fullName>
    </submittedName>
</protein>
<proteinExistence type="predicted"/>
<accession>A0A1M4UT47</accession>
<evidence type="ECO:0000313" key="3">
    <source>
        <dbReference type="Proteomes" id="UP000184485"/>
    </source>
</evidence>
<dbReference type="STRING" id="1122133.SAMN02745157_0531"/>